<evidence type="ECO:0000313" key="3">
    <source>
        <dbReference type="EMBL" id="GGK83474.1"/>
    </source>
</evidence>
<organism evidence="3 4">
    <name type="scientific">Sphaerisporangium melleum</name>
    <dbReference type="NCBI Taxonomy" id="321316"/>
    <lineage>
        <taxon>Bacteria</taxon>
        <taxon>Bacillati</taxon>
        <taxon>Actinomycetota</taxon>
        <taxon>Actinomycetes</taxon>
        <taxon>Streptosporangiales</taxon>
        <taxon>Streptosporangiaceae</taxon>
        <taxon>Sphaerisporangium</taxon>
    </lineage>
</organism>
<evidence type="ECO:0000256" key="1">
    <source>
        <dbReference type="SAM" id="MobiDB-lite"/>
    </source>
</evidence>
<dbReference type="Gene3D" id="3.30.1230.10">
    <property type="entry name" value="YlxR-like"/>
    <property type="match status" value="1"/>
</dbReference>
<proteinExistence type="predicted"/>
<evidence type="ECO:0000313" key="4">
    <source>
        <dbReference type="Proteomes" id="UP000645217"/>
    </source>
</evidence>
<dbReference type="InterPro" id="IPR037465">
    <property type="entry name" value="YlxR"/>
</dbReference>
<dbReference type="Proteomes" id="UP000645217">
    <property type="component" value="Unassembled WGS sequence"/>
</dbReference>
<protein>
    <recommendedName>
        <fullName evidence="2">YlxR domain-containing protein</fullName>
    </recommendedName>
</protein>
<gene>
    <name evidence="3" type="ORF">GCM10007964_27510</name>
</gene>
<feature type="region of interest" description="Disordered" evidence="1">
    <location>
        <begin position="1"/>
        <end position="30"/>
    </location>
</feature>
<name>A0A917VIR1_9ACTN</name>
<dbReference type="Pfam" id="PF04296">
    <property type="entry name" value="YlxR"/>
    <property type="match status" value="1"/>
</dbReference>
<keyword evidence="4" id="KW-1185">Reference proteome</keyword>
<dbReference type="PANTHER" id="PTHR34215">
    <property type="entry name" value="BLL0784 PROTEIN"/>
    <property type="match status" value="1"/>
</dbReference>
<comment type="caution">
    <text evidence="3">The sequence shown here is derived from an EMBL/GenBank/DDBJ whole genome shotgun (WGS) entry which is preliminary data.</text>
</comment>
<dbReference type="EMBL" id="BMNT01000013">
    <property type="protein sequence ID" value="GGK83474.1"/>
    <property type="molecule type" value="Genomic_DNA"/>
</dbReference>
<reference evidence="3" key="1">
    <citation type="journal article" date="2014" name="Int. J. Syst. Evol. Microbiol.">
        <title>Complete genome sequence of Corynebacterium casei LMG S-19264T (=DSM 44701T), isolated from a smear-ripened cheese.</title>
        <authorList>
            <consortium name="US DOE Joint Genome Institute (JGI-PGF)"/>
            <person name="Walter F."/>
            <person name="Albersmeier A."/>
            <person name="Kalinowski J."/>
            <person name="Ruckert C."/>
        </authorList>
    </citation>
    <scope>NUCLEOTIDE SEQUENCE</scope>
    <source>
        <strain evidence="3">JCM 13064</strain>
    </source>
</reference>
<dbReference type="AlphaFoldDB" id="A0A917VIR1"/>
<feature type="domain" description="YlxR" evidence="2">
    <location>
        <begin position="36"/>
        <end position="97"/>
    </location>
</feature>
<dbReference type="InterPro" id="IPR007393">
    <property type="entry name" value="YlxR_dom"/>
</dbReference>
<reference evidence="3" key="2">
    <citation type="submission" date="2020-09" db="EMBL/GenBank/DDBJ databases">
        <authorList>
            <person name="Sun Q."/>
            <person name="Ohkuma M."/>
        </authorList>
    </citation>
    <scope>NUCLEOTIDE SEQUENCE</scope>
    <source>
        <strain evidence="3">JCM 13064</strain>
    </source>
</reference>
<dbReference type="PANTHER" id="PTHR34215:SF1">
    <property type="entry name" value="YLXR DOMAIN-CONTAINING PROTEIN"/>
    <property type="match status" value="1"/>
</dbReference>
<accession>A0A917VIR1</accession>
<sequence length="116" mass="12650">MTSGPIPKRPLRGMRSAPPMLPQGKLENGGQAAPLRTCVGCRVRTVKSELLRLVVVGSEIVPDQRGRLQGRGAYLHRALSCLELAERRRAFPRSFRVAGVLDLACLRAHLVGLDAE</sequence>
<dbReference type="InterPro" id="IPR035931">
    <property type="entry name" value="YlxR-like_sf"/>
</dbReference>
<evidence type="ECO:0000259" key="2">
    <source>
        <dbReference type="Pfam" id="PF04296"/>
    </source>
</evidence>
<dbReference type="SUPFAM" id="SSF64376">
    <property type="entry name" value="YlxR-like"/>
    <property type="match status" value="1"/>
</dbReference>